<feature type="region of interest" description="Disordered" evidence="1">
    <location>
        <begin position="97"/>
        <end position="140"/>
    </location>
</feature>
<reference evidence="3 4" key="1">
    <citation type="submission" date="2015-12" db="EMBL/GenBank/DDBJ databases">
        <authorList>
            <person name="Shamseldin A."/>
            <person name="Moawad H."/>
            <person name="Abd El-Rahim W.M."/>
            <person name="Sadowsky M.J."/>
        </authorList>
    </citation>
    <scope>NUCLEOTIDE SEQUENCE [LARGE SCALE GENOMIC DNA]</scope>
    <source>
        <strain evidence="3 4">S43</strain>
    </source>
</reference>
<evidence type="ECO:0000256" key="1">
    <source>
        <dbReference type="SAM" id="MobiDB-lite"/>
    </source>
</evidence>
<feature type="compositionally biased region" description="Low complexity" evidence="1">
    <location>
        <begin position="129"/>
        <end position="140"/>
    </location>
</feature>
<comment type="caution">
    <text evidence="3">The sequence shown here is derived from an EMBL/GenBank/DDBJ whole genome shotgun (WGS) entry which is preliminary data.</text>
</comment>
<dbReference type="Proteomes" id="UP000234632">
    <property type="component" value="Unassembled WGS sequence"/>
</dbReference>
<keyword evidence="2" id="KW-0472">Membrane</keyword>
<dbReference type="RefSeq" id="WP_101851465.1">
    <property type="nucleotide sequence ID" value="NZ_LOMZ01000001.1"/>
</dbReference>
<feature type="compositionally biased region" description="Basic and acidic residues" evidence="1">
    <location>
        <begin position="97"/>
        <end position="118"/>
    </location>
</feature>
<dbReference type="AlphaFoldDB" id="A0A2N4T0K8"/>
<keyword evidence="2" id="KW-0812">Transmembrane</keyword>
<evidence type="ECO:0000313" key="4">
    <source>
        <dbReference type="Proteomes" id="UP000234632"/>
    </source>
</evidence>
<keyword evidence="2" id="KW-1133">Transmembrane helix</keyword>
<protein>
    <submittedName>
        <fullName evidence="3">Uncharacterized protein</fullName>
    </submittedName>
</protein>
<name>A0A2N4T0K8_9MICC</name>
<feature type="transmembrane region" description="Helical" evidence="2">
    <location>
        <begin position="12"/>
        <end position="33"/>
    </location>
</feature>
<accession>A0A2N4T0K8</accession>
<feature type="transmembrane region" description="Helical" evidence="2">
    <location>
        <begin position="45"/>
        <end position="67"/>
    </location>
</feature>
<dbReference type="EMBL" id="LOMZ01000001">
    <property type="protein sequence ID" value="PLC11739.1"/>
    <property type="molecule type" value="Genomic_DNA"/>
</dbReference>
<proteinExistence type="predicted"/>
<sequence>MAQRKGSRADVKGPLILSTVMAVVAFAAVAIFATGGTDNALRLDLALIAAGIAFIATVVVSATLMIVERPNDPSLGQGTGVNRSSARLYAEARARRQREAAARRDGEAEFGRRVRPDTEGEDLLGRGPGTPDDGPAAPRS</sequence>
<gene>
    <name evidence="3" type="ORF">AUQ48_05170</name>
</gene>
<evidence type="ECO:0000313" key="3">
    <source>
        <dbReference type="EMBL" id="PLC11739.1"/>
    </source>
</evidence>
<organism evidence="3 4">
    <name type="scientific">Kocuria flava</name>
    <dbReference type="NCBI Taxonomy" id="446860"/>
    <lineage>
        <taxon>Bacteria</taxon>
        <taxon>Bacillati</taxon>
        <taxon>Actinomycetota</taxon>
        <taxon>Actinomycetes</taxon>
        <taxon>Micrococcales</taxon>
        <taxon>Micrococcaceae</taxon>
        <taxon>Kocuria</taxon>
    </lineage>
</organism>
<evidence type="ECO:0000256" key="2">
    <source>
        <dbReference type="SAM" id="Phobius"/>
    </source>
</evidence>